<dbReference type="STRING" id="284811.Q753H3"/>
<evidence type="ECO:0000256" key="2">
    <source>
        <dbReference type="ARBA" id="ARBA00009836"/>
    </source>
</evidence>
<dbReference type="AlphaFoldDB" id="Q753H3"/>
<comment type="similarity">
    <text evidence="2">Belongs to the KptA/TPT1 family.</text>
</comment>
<evidence type="ECO:0000313" key="7">
    <source>
        <dbReference type="EMBL" id="AAS53710.1"/>
    </source>
</evidence>
<protein>
    <recommendedName>
        <fullName evidence="3">2'-phosphotransferase</fullName>
        <ecNumber evidence="3">2.7.1.160</ecNumber>
    </recommendedName>
</protein>
<dbReference type="FunFam" id="1.10.10.970:FF:000002">
    <property type="entry name" value="Tpt1p"/>
    <property type="match status" value="1"/>
</dbReference>
<comment type="function">
    <text evidence="1">Catalyzes the last step of tRNA splicing, the transfer of the splice junction 2'-phosphate from ligated tRNA to NAD to produce ADP-ribose 1''-2'' cyclic phosphate.</text>
</comment>
<keyword evidence="4" id="KW-0808">Transferase</keyword>
<dbReference type="Gene3D" id="3.20.170.30">
    <property type="match status" value="1"/>
</dbReference>
<dbReference type="Gene3D" id="1.10.10.970">
    <property type="entry name" value="RNA 2'-phosphotransferase, Tpt1/KptA family, N-terminal domain"/>
    <property type="match status" value="1"/>
</dbReference>
<keyword evidence="8" id="KW-1185">Reference proteome</keyword>
<dbReference type="EC" id="2.7.1.160" evidence="3"/>
<evidence type="ECO:0000256" key="3">
    <source>
        <dbReference type="ARBA" id="ARBA00012007"/>
    </source>
</evidence>
<reference evidence="7 8" key="1">
    <citation type="journal article" date="2004" name="Science">
        <title>The Ashbya gossypii genome as a tool for mapping the ancient Saccharomyces cerevisiae genome.</title>
        <authorList>
            <person name="Dietrich F.S."/>
            <person name="Voegeli S."/>
            <person name="Brachat S."/>
            <person name="Lerch A."/>
            <person name="Gates K."/>
            <person name="Steiner S."/>
            <person name="Mohr C."/>
            <person name="Pohlmann R."/>
            <person name="Luedi P."/>
            <person name="Choi S."/>
            <person name="Wing R.A."/>
            <person name="Flavier A."/>
            <person name="Gaffney T.D."/>
            <person name="Philippsen P."/>
        </authorList>
    </citation>
    <scope>NUCLEOTIDE SEQUENCE [LARGE SCALE GENOMIC DNA]</scope>
    <source>
        <strain evidence="8">ATCC 10895 / CBS 109.51 / FGSC 9923 / NRRL Y-1056</strain>
    </source>
</reference>
<organism evidence="7 8">
    <name type="scientific">Eremothecium gossypii (strain ATCC 10895 / CBS 109.51 / FGSC 9923 / NRRL Y-1056)</name>
    <name type="common">Yeast</name>
    <name type="synonym">Ashbya gossypii</name>
    <dbReference type="NCBI Taxonomy" id="284811"/>
    <lineage>
        <taxon>Eukaryota</taxon>
        <taxon>Fungi</taxon>
        <taxon>Dikarya</taxon>
        <taxon>Ascomycota</taxon>
        <taxon>Saccharomycotina</taxon>
        <taxon>Saccharomycetes</taxon>
        <taxon>Saccharomycetales</taxon>
        <taxon>Saccharomycetaceae</taxon>
        <taxon>Eremothecium</taxon>
    </lineage>
</organism>
<dbReference type="OMA" id="RHGASQM"/>
<accession>Q753H3</accession>
<dbReference type="InterPro" id="IPR042081">
    <property type="entry name" value="RNA_2'-PTrans_C"/>
</dbReference>
<dbReference type="GO" id="GO:0006388">
    <property type="term" value="P:tRNA splicing, via endonucleolytic cleavage and ligation"/>
    <property type="evidence" value="ECO:0000318"/>
    <property type="project" value="GO_Central"/>
</dbReference>
<dbReference type="PANTHER" id="PTHR12684">
    <property type="entry name" value="PUTATIVE PHOSPHOTRANSFERASE"/>
    <property type="match status" value="1"/>
</dbReference>
<dbReference type="RefSeq" id="NP_985886.1">
    <property type="nucleotide sequence ID" value="NM_211241.1"/>
</dbReference>
<evidence type="ECO:0000256" key="5">
    <source>
        <dbReference type="ARBA" id="ARBA00023027"/>
    </source>
</evidence>
<dbReference type="InterPro" id="IPR002745">
    <property type="entry name" value="Ptrans_KptA/Tpt1"/>
</dbReference>
<dbReference type="FunCoup" id="Q753H3">
    <property type="interactions" value="233"/>
</dbReference>
<dbReference type="Pfam" id="PF01885">
    <property type="entry name" value="PTS_2-RNA"/>
    <property type="match status" value="1"/>
</dbReference>
<dbReference type="EMBL" id="AE016819">
    <property type="protein sequence ID" value="AAS53710.1"/>
    <property type="molecule type" value="Genomic_DNA"/>
</dbReference>
<dbReference type="InParanoid" id="Q753H3"/>
<dbReference type="GeneID" id="4622153"/>
<sequence>MPAPDPARRDVLISKSLSYLLRHGALKEQLPIDSDGYVPVSAVLAHNRLKSHRCSFSDLQRIVENNEKKRFHMRPGPDGQEYICATQGHTIEQVLPSADVLTQLIDPGELPAQLIHGTNLRNAVLILDSGCIKRMQRNHVHLSHGVTGKDCVISGMRLSSTVHIYLNTEGILDHLRLYKSRNDVYLTPSDIPVSMFKKVVVRTSRNTKADDVTTLTQRLEQLDVPFEISD</sequence>
<dbReference type="eggNOG" id="KOG2278">
    <property type="taxonomic scope" value="Eukaryota"/>
</dbReference>
<keyword evidence="5" id="KW-0520">NAD</keyword>
<dbReference type="SUPFAM" id="SSF56399">
    <property type="entry name" value="ADP-ribosylation"/>
    <property type="match status" value="1"/>
</dbReference>
<evidence type="ECO:0000256" key="1">
    <source>
        <dbReference type="ARBA" id="ARBA00003343"/>
    </source>
</evidence>
<comment type="catalytic activity">
    <reaction evidence="6">
        <text>2'-phospho-[ligated tRNA] + NAD(+) = mature tRNA + ADP-alpha-D-ribose 1'',2''-cyclic phosphate + nicotinamide</text>
        <dbReference type="Rhea" id="RHEA:23324"/>
        <dbReference type="Rhea" id="RHEA-COMP:11106"/>
        <dbReference type="Rhea" id="RHEA-COMP:11107"/>
        <dbReference type="ChEBI" id="CHEBI:17154"/>
        <dbReference type="ChEBI" id="CHEBI:57540"/>
        <dbReference type="ChEBI" id="CHEBI:76596"/>
        <dbReference type="ChEBI" id="CHEBI:82883"/>
        <dbReference type="ChEBI" id="CHEBI:85027"/>
        <dbReference type="EC" id="2.7.1.160"/>
    </reaction>
</comment>
<evidence type="ECO:0000256" key="6">
    <source>
        <dbReference type="ARBA" id="ARBA00047949"/>
    </source>
</evidence>
<gene>
    <name evidence="7" type="ORF">AGOS_AFR339W</name>
</gene>
<dbReference type="KEGG" id="ago:AGOS_AFR339W"/>
<proteinExistence type="inferred from homology"/>
<dbReference type="Proteomes" id="UP000000591">
    <property type="component" value="Chromosome VI"/>
</dbReference>
<evidence type="ECO:0000256" key="4">
    <source>
        <dbReference type="ARBA" id="ARBA00022679"/>
    </source>
</evidence>
<dbReference type="GO" id="GO:0000215">
    <property type="term" value="F:tRNA 2'-phosphotransferase activity"/>
    <property type="evidence" value="ECO:0000318"/>
    <property type="project" value="GO_Central"/>
</dbReference>
<dbReference type="OrthoDB" id="419694at2759"/>
<dbReference type="PANTHER" id="PTHR12684:SF2">
    <property type="entry name" value="TRNA 2'-PHOSPHOTRANSFERASE 1"/>
    <property type="match status" value="1"/>
</dbReference>
<dbReference type="HOGENOM" id="CLU_052998_1_1_1"/>
<dbReference type="InterPro" id="IPR042080">
    <property type="entry name" value="RNA_2'-PTrans_N"/>
</dbReference>
<reference evidence="8" key="2">
    <citation type="journal article" date="2013" name="G3 (Bethesda)">
        <title>Genomes of Ashbya fungi isolated from insects reveal four mating-type loci, numerous translocations, lack of transposons, and distinct gene duplications.</title>
        <authorList>
            <person name="Dietrich F.S."/>
            <person name="Voegeli S."/>
            <person name="Kuo S."/>
            <person name="Philippsen P."/>
        </authorList>
    </citation>
    <scope>GENOME REANNOTATION</scope>
    <source>
        <strain evidence="8">ATCC 10895 / CBS 109.51 / FGSC 9923 / NRRL Y-1056</strain>
    </source>
</reference>
<name>Q753H3_EREGS</name>
<evidence type="ECO:0000313" key="8">
    <source>
        <dbReference type="Proteomes" id="UP000000591"/>
    </source>
</evidence>